<reference evidence="1 2" key="1">
    <citation type="submission" date="2016-09" db="EMBL/GenBank/DDBJ databases">
        <title>The draft genome of Dichanthelium oligosanthes: A C3 panicoid grass species.</title>
        <authorList>
            <person name="Studer A.J."/>
            <person name="Schnable J.C."/>
            <person name="Brutnell T.P."/>
        </authorList>
    </citation>
    <scope>NUCLEOTIDE SEQUENCE [LARGE SCALE GENOMIC DNA]</scope>
    <source>
        <strain evidence="2">cv. Kellogg 1175</strain>
        <tissue evidence="1">Leaf</tissue>
    </source>
</reference>
<organism evidence="1 2">
    <name type="scientific">Dichanthelium oligosanthes</name>
    <dbReference type="NCBI Taxonomy" id="888268"/>
    <lineage>
        <taxon>Eukaryota</taxon>
        <taxon>Viridiplantae</taxon>
        <taxon>Streptophyta</taxon>
        <taxon>Embryophyta</taxon>
        <taxon>Tracheophyta</taxon>
        <taxon>Spermatophyta</taxon>
        <taxon>Magnoliopsida</taxon>
        <taxon>Liliopsida</taxon>
        <taxon>Poales</taxon>
        <taxon>Poaceae</taxon>
        <taxon>PACMAD clade</taxon>
        <taxon>Panicoideae</taxon>
        <taxon>Panicodae</taxon>
        <taxon>Paniceae</taxon>
        <taxon>Dichantheliinae</taxon>
        <taxon>Dichanthelium</taxon>
    </lineage>
</organism>
<name>A0A1E5UP97_9POAL</name>
<comment type="caution">
    <text evidence="1">The sequence shown here is derived from an EMBL/GenBank/DDBJ whole genome shotgun (WGS) entry which is preliminary data.</text>
</comment>
<keyword evidence="2" id="KW-1185">Reference proteome</keyword>
<dbReference type="STRING" id="888268.A0A1E5UP97"/>
<protein>
    <submittedName>
        <fullName evidence="1">Uncharacterized protein</fullName>
    </submittedName>
</protein>
<dbReference type="EMBL" id="LWDX02069212">
    <property type="protein sequence ID" value="OEL14701.1"/>
    <property type="molecule type" value="Genomic_DNA"/>
</dbReference>
<evidence type="ECO:0000313" key="2">
    <source>
        <dbReference type="Proteomes" id="UP000095767"/>
    </source>
</evidence>
<evidence type="ECO:0000313" key="1">
    <source>
        <dbReference type="EMBL" id="OEL14701.1"/>
    </source>
</evidence>
<sequence length="98" mass="10916">MMFFGEERLGPAALDARGDRLMSSARRRQGWSFAISRDFRGAAYSYVLAENWRKAAQAFSELAAYDLQFGGEHELSAASALLRSAKCYGQIEDKGTQQ</sequence>
<accession>A0A1E5UP97</accession>
<dbReference type="OrthoDB" id="682045at2759"/>
<proteinExistence type="predicted"/>
<gene>
    <name evidence="1" type="ORF">BAE44_0024279</name>
</gene>
<dbReference type="Proteomes" id="UP000095767">
    <property type="component" value="Unassembled WGS sequence"/>
</dbReference>
<dbReference type="Gene3D" id="1.25.40.10">
    <property type="entry name" value="Tetratricopeptide repeat domain"/>
    <property type="match status" value="1"/>
</dbReference>
<dbReference type="InterPro" id="IPR011990">
    <property type="entry name" value="TPR-like_helical_dom_sf"/>
</dbReference>
<dbReference type="Pfam" id="PF14938">
    <property type="entry name" value="SNAP"/>
    <property type="match status" value="1"/>
</dbReference>
<dbReference type="AlphaFoldDB" id="A0A1E5UP97"/>